<accession>A0AAJ4XCD3</accession>
<sequence length="57" mass="6513">MELAGEFNSPLQYRCMLDKILANLQSQLSMNPERSRGGVESHPRSTFWGTNQVLLFN</sequence>
<evidence type="ECO:0000313" key="1">
    <source>
        <dbReference type="EMBL" id="SNV52690.1"/>
    </source>
</evidence>
<reference evidence="1 2" key="1">
    <citation type="submission" date="2017-06" db="EMBL/GenBank/DDBJ databases">
        <authorList>
            <consortium name="Pathogen Informatics"/>
        </authorList>
    </citation>
    <scope>NUCLEOTIDE SEQUENCE [LARGE SCALE GENOMIC DNA]</scope>
    <source>
        <strain evidence="1 2">NCTC12149</strain>
    </source>
</reference>
<proteinExistence type="predicted"/>
<dbReference type="Proteomes" id="UP000215355">
    <property type="component" value="Chromosome 1"/>
</dbReference>
<dbReference type="AlphaFoldDB" id="A0AAJ4XCD3"/>
<protein>
    <submittedName>
        <fullName evidence="1">Uncharacterized protein</fullName>
    </submittedName>
</protein>
<dbReference type="EMBL" id="LT906468">
    <property type="protein sequence ID" value="SNV52690.1"/>
    <property type="molecule type" value="Genomic_DNA"/>
</dbReference>
<name>A0AAJ4XCD3_9SPHI</name>
<evidence type="ECO:0000313" key="2">
    <source>
        <dbReference type="Proteomes" id="UP000215355"/>
    </source>
</evidence>
<organism evidence="1 2">
    <name type="scientific">Sphingobacterium mizutaii</name>
    <dbReference type="NCBI Taxonomy" id="1010"/>
    <lineage>
        <taxon>Bacteria</taxon>
        <taxon>Pseudomonadati</taxon>
        <taxon>Bacteroidota</taxon>
        <taxon>Sphingobacteriia</taxon>
        <taxon>Sphingobacteriales</taxon>
        <taxon>Sphingobacteriaceae</taxon>
        <taxon>Sphingobacterium</taxon>
    </lineage>
</organism>
<gene>
    <name evidence="1" type="ORF">SAMEA4412673_02713</name>
</gene>
<dbReference type="KEGG" id="smiz:4412673_02713"/>